<protein>
    <submittedName>
        <fullName evidence="2">Uncharacterized protein</fullName>
    </submittedName>
</protein>
<feature type="transmembrane region" description="Helical" evidence="1">
    <location>
        <begin position="44"/>
        <end position="66"/>
    </location>
</feature>
<reference evidence="2 3" key="1">
    <citation type="journal article" date="2018" name="Sci. Rep.">
        <title>Genomic signatures of local adaptation to the degree of environmental predictability in rotifers.</title>
        <authorList>
            <person name="Franch-Gras L."/>
            <person name="Hahn C."/>
            <person name="Garcia-Roger E.M."/>
            <person name="Carmona M.J."/>
            <person name="Serra M."/>
            <person name="Gomez A."/>
        </authorList>
    </citation>
    <scope>NUCLEOTIDE SEQUENCE [LARGE SCALE GENOMIC DNA]</scope>
    <source>
        <strain evidence="2">HYR1</strain>
    </source>
</reference>
<keyword evidence="3" id="KW-1185">Reference proteome</keyword>
<comment type="caution">
    <text evidence="2">The sequence shown here is derived from an EMBL/GenBank/DDBJ whole genome shotgun (WGS) entry which is preliminary data.</text>
</comment>
<organism evidence="2 3">
    <name type="scientific">Brachionus plicatilis</name>
    <name type="common">Marine rotifer</name>
    <name type="synonym">Brachionus muelleri</name>
    <dbReference type="NCBI Taxonomy" id="10195"/>
    <lineage>
        <taxon>Eukaryota</taxon>
        <taxon>Metazoa</taxon>
        <taxon>Spiralia</taxon>
        <taxon>Gnathifera</taxon>
        <taxon>Rotifera</taxon>
        <taxon>Eurotatoria</taxon>
        <taxon>Monogononta</taxon>
        <taxon>Pseudotrocha</taxon>
        <taxon>Ploima</taxon>
        <taxon>Brachionidae</taxon>
        <taxon>Brachionus</taxon>
    </lineage>
</organism>
<sequence length="109" mass="13093">MTRFGASSVKEYNLLKINEYAIVFLSNSLYIFKKKEKNPSLQLSDLHPFGILMMFFMTLPSIYLMFLNRAQYKYFLIKFFFKHYLGLLYLNIKRAQMKTKRHSDIVQTI</sequence>
<accession>A0A3M7RR97</accession>
<keyword evidence="1" id="KW-0472">Membrane</keyword>
<dbReference type="AlphaFoldDB" id="A0A3M7RR97"/>
<evidence type="ECO:0000313" key="3">
    <source>
        <dbReference type="Proteomes" id="UP000276133"/>
    </source>
</evidence>
<dbReference type="EMBL" id="REGN01002806">
    <property type="protein sequence ID" value="RNA26086.1"/>
    <property type="molecule type" value="Genomic_DNA"/>
</dbReference>
<proteinExistence type="predicted"/>
<keyword evidence="1" id="KW-1133">Transmembrane helix</keyword>
<gene>
    <name evidence="2" type="ORF">BpHYR1_001063</name>
</gene>
<keyword evidence="1" id="KW-0812">Transmembrane</keyword>
<evidence type="ECO:0000256" key="1">
    <source>
        <dbReference type="SAM" id="Phobius"/>
    </source>
</evidence>
<name>A0A3M7RR97_BRAPC</name>
<dbReference type="Proteomes" id="UP000276133">
    <property type="component" value="Unassembled WGS sequence"/>
</dbReference>
<feature type="transmembrane region" description="Helical" evidence="1">
    <location>
        <begin position="12"/>
        <end position="32"/>
    </location>
</feature>
<evidence type="ECO:0000313" key="2">
    <source>
        <dbReference type="EMBL" id="RNA26086.1"/>
    </source>
</evidence>